<accession>A0ABX0V1X3</accession>
<evidence type="ECO:0000313" key="1">
    <source>
        <dbReference type="EMBL" id="NIJ59208.1"/>
    </source>
</evidence>
<name>A0ABX0V1X3_9HYPH</name>
<organism evidence="1 2">
    <name type="scientific">Pseudochelatococcus lubricantis</name>
    <dbReference type="NCBI Taxonomy" id="1538102"/>
    <lineage>
        <taxon>Bacteria</taxon>
        <taxon>Pseudomonadati</taxon>
        <taxon>Pseudomonadota</taxon>
        <taxon>Alphaproteobacteria</taxon>
        <taxon>Hyphomicrobiales</taxon>
        <taxon>Chelatococcaceae</taxon>
        <taxon>Pseudochelatococcus</taxon>
    </lineage>
</organism>
<comment type="caution">
    <text evidence="1">The sequence shown here is derived from an EMBL/GenBank/DDBJ whole genome shotgun (WGS) entry which is preliminary data.</text>
</comment>
<keyword evidence="2" id="KW-1185">Reference proteome</keyword>
<evidence type="ECO:0000313" key="2">
    <source>
        <dbReference type="Proteomes" id="UP001429580"/>
    </source>
</evidence>
<protein>
    <submittedName>
        <fullName evidence="1">Uncharacterized protein</fullName>
    </submittedName>
</protein>
<dbReference type="EMBL" id="JAASQI010000007">
    <property type="protein sequence ID" value="NIJ59208.1"/>
    <property type="molecule type" value="Genomic_DNA"/>
</dbReference>
<reference evidence="1 2" key="1">
    <citation type="submission" date="2020-03" db="EMBL/GenBank/DDBJ databases">
        <title>Genomic Encyclopedia of Type Strains, Phase IV (KMG-IV): sequencing the most valuable type-strain genomes for metagenomic binning, comparative biology and taxonomic classification.</title>
        <authorList>
            <person name="Goeker M."/>
        </authorList>
    </citation>
    <scope>NUCLEOTIDE SEQUENCE [LARGE SCALE GENOMIC DNA]</scope>
    <source>
        <strain evidence="1 2">DSM 103870</strain>
    </source>
</reference>
<dbReference type="Proteomes" id="UP001429580">
    <property type="component" value="Unassembled WGS sequence"/>
</dbReference>
<gene>
    <name evidence="1" type="ORF">FHS82_003063</name>
</gene>
<dbReference type="RefSeq" id="WP_166954347.1">
    <property type="nucleotide sequence ID" value="NZ_JAASQI010000007.1"/>
</dbReference>
<sequence>MFSFGKSTPDAPLSAIKALQKSHYSLGSLPETIRVPASPGHDAVDARPITEATLDDIAFALRGLEAEFNAIGDRMHALRKLSQIARDAGGVGADRAVEAAARAKAER</sequence>
<proteinExistence type="predicted"/>